<dbReference type="Proteomes" id="UP000195412">
    <property type="component" value="Chromosome I"/>
</dbReference>
<reference evidence="2" key="1">
    <citation type="submission" date="2017-05" db="EMBL/GenBank/DDBJ databases">
        <authorList>
            <person name="Papadimitriou K."/>
        </authorList>
    </citation>
    <scope>NUCLEOTIDE SEQUENCE [LARGE SCALE GENOMIC DNA]</scope>
    <source>
        <strain evidence="2">ACA-DC 3411</strain>
    </source>
</reference>
<accession>A0A1Y6JYW2</accession>
<dbReference type="AlphaFoldDB" id="A0A1Y6JYW2"/>
<dbReference type="KEGG" id="lzy:LZ3411_2005"/>
<proteinExistence type="predicted"/>
<sequence>MHIRINFTIYHINKIIVMKLTGDKKESNHVKPIGLLSLHHSDNLPVS</sequence>
<evidence type="ECO:0000313" key="1">
    <source>
        <dbReference type="EMBL" id="SMS15055.1"/>
    </source>
</evidence>
<evidence type="ECO:0000313" key="2">
    <source>
        <dbReference type="Proteomes" id="UP000195412"/>
    </source>
</evidence>
<dbReference type="EMBL" id="LT854705">
    <property type="protein sequence ID" value="SMS15055.1"/>
    <property type="molecule type" value="Genomic_DNA"/>
</dbReference>
<name>A0A1Y6JYW2_9LACO</name>
<organism evidence="1 2">
    <name type="scientific">Levilactobacillus zymae</name>
    <dbReference type="NCBI Taxonomy" id="267363"/>
    <lineage>
        <taxon>Bacteria</taxon>
        <taxon>Bacillati</taxon>
        <taxon>Bacillota</taxon>
        <taxon>Bacilli</taxon>
        <taxon>Lactobacillales</taxon>
        <taxon>Lactobacillaceae</taxon>
        <taxon>Levilactobacillus</taxon>
    </lineage>
</organism>
<gene>
    <name evidence="1" type="ORF">LZ3411_2005</name>
</gene>
<protein>
    <submittedName>
        <fullName evidence="1">Uncharacterized protein</fullName>
    </submittedName>
</protein>